<protein>
    <submittedName>
        <fullName evidence="5">tRNA-modifying protein YgfZ</fullName>
    </submittedName>
</protein>
<dbReference type="EMBL" id="UOEC01000114">
    <property type="protein sequence ID" value="VAV93992.1"/>
    <property type="molecule type" value="Genomic_DNA"/>
</dbReference>
<dbReference type="PANTHER" id="PTHR22602">
    <property type="entry name" value="TRANSFERASE CAF17, MITOCHONDRIAL-RELATED"/>
    <property type="match status" value="1"/>
</dbReference>
<evidence type="ECO:0000256" key="2">
    <source>
        <dbReference type="ARBA" id="ARBA00022946"/>
    </source>
</evidence>
<dbReference type="Pfam" id="PF25455">
    <property type="entry name" value="Beta-barrel_CAF17_C"/>
    <property type="match status" value="1"/>
</dbReference>
<dbReference type="InterPro" id="IPR045179">
    <property type="entry name" value="YgfZ/GcvT"/>
</dbReference>
<dbReference type="NCBIfam" id="TIGR03317">
    <property type="entry name" value="ygfZ_signature"/>
    <property type="match status" value="1"/>
</dbReference>
<proteinExistence type="predicted"/>
<reference evidence="5" key="1">
    <citation type="submission" date="2018-06" db="EMBL/GenBank/DDBJ databases">
        <authorList>
            <person name="Zhirakovskaya E."/>
        </authorList>
    </citation>
    <scope>NUCLEOTIDE SEQUENCE</scope>
</reference>
<gene>
    <name evidence="5" type="ORF">MNBD_ALPHA08-1492</name>
</gene>
<organism evidence="5">
    <name type="scientific">hydrothermal vent metagenome</name>
    <dbReference type="NCBI Taxonomy" id="652676"/>
    <lineage>
        <taxon>unclassified sequences</taxon>
        <taxon>metagenomes</taxon>
        <taxon>ecological metagenomes</taxon>
    </lineage>
</organism>
<evidence type="ECO:0000256" key="3">
    <source>
        <dbReference type="ARBA" id="ARBA00023128"/>
    </source>
</evidence>
<dbReference type="Gene3D" id="3.30.1360.120">
    <property type="entry name" value="Probable tRNA modification gtpase trme, domain 1"/>
    <property type="match status" value="1"/>
</dbReference>
<dbReference type="PIRSF" id="PIRSF006487">
    <property type="entry name" value="GcvT"/>
    <property type="match status" value="1"/>
</dbReference>
<accession>A0A3B0RQW0</accession>
<dbReference type="Gene3D" id="2.40.30.160">
    <property type="match status" value="1"/>
</dbReference>
<dbReference type="InterPro" id="IPR057460">
    <property type="entry name" value="CAF17_C"/>
</dbReference>
<comment type="subcellular location">
    <subcellularLocation>
        <location evidence="1">Mitochondrion</location>
    </subcellularLocation>
</comment>
<dbReference type="GO" id="GO:0005739">
    <property type="term" value="C:mitochondrion"/>
    <property type="evidence" value="ECO:0007669"/>
    <property type="project" value="UniProtKB-SubCell"/>
</dbReference>
<feature type="domain" description="CAF17 C-terminal" evidence="4">
    <location>
        <begin position="202"/>
        <end position="274"/>
    </location>
</feature>
<evidence type="ECO:0000313" key="5">
    <source>
        <dbReference type="EMBL" id="VAV93992.1"/>
    </source>
</evidence>
<name>A0A3B0RQW0_9ZZZZ</name>
<sequence length="277" mass="29909">MSHSFTTLPDRAVFNITGDDAKTFLQGLVTSDVEQLADGEANHAGLLTPQGKIMFDFFVVGQPEGYVIDCAAEQIDEIVKRLGFYKLRAKVEIATKPELAVAAMWGGDVSTELLQFDDPRLTGMGQRVIGSPAELAVLSNATPDDYLAHRVKLGIPDTSDIGSSQTFPHEANFDQLGGVSFSKGCYVGQEVVSRMQHRGTARSRIVPVTFDGDFTTPNAEIRAGGKKIGHMLSTVDNHGLALVRLDRAKSALEAGDAIEADGKILTLVKPQWATFEM</sequence>
<dbReference type="InterPro" id="IPR017703">
    <property type="entry name" value="YgfZ/GCV_T_CS"/>
</dbReference>
<keyword evidence="2" id="KW-0809">Transit peptide</keyword>
<evidence type="ECO:0000259" key="4">
    <source>
        <dbReference type="Pfam" id="PF25455"/>
    </source>
</evidence>
<dbReference type="SUPFAM" id="SSF103025">
    <property type="entry name" value="Folate-binding domain"/>
    <property type="match status" value="1"/>
</dbReference>
<dbReference type="InterPro" id="IPR027266">
    <property type="entry name" value="TrmE/GcvT-like"/>
</dbReference>
<evidence type="ECO:0000256" key="1">
    <source>
        <dbReference type="ARBA" id="ARBA00004173"/>
    </source>
</evidence>
<keyword evidence="3" id="KW-0496">Mitochondrion</keyword>
<dbReference type="AlphaFoldDB" id="A0A3B0RQW0"/>
<dbReference type="PANTHER" id="PTHR22602:SF0">
    <property type="entry name" value="TRANSFERASE CAF17, MITOCHONDRIAL-RELATED"/>
    <property type="match status" value="1"/>
</dbReference>
<dbReference type="GO" id="GO:0016226">
    <property type="term" value="P:iron-sulfur cluster assembly"/>
    <property type="evidence" value="ECO:0007669"/>
    <property type="project" value="TreeGrafter"/>
</dbReference>